<feature type="region of interest" description="Disordered" evidence="9">
    <location>
        <begin position="790"/>
        <end position="814"/>
    </location>
</feature>
<feature type="repeat" description="WD" evidence="8">
    <location>
        <begin position="61"/>
        <end position="103"/>
    </location>
</feature>
<name>A0AAN9GIR8_9CAEN</name>
<keyword evidence="2" id="KW-0690">Ribosome biogenesis</keyword>
<comment type="subcellular location">
    <subcellularLocation>
        <location evidence="1">Nucleus</location>
        <location evidence="1">Nucleolus</location>
    </subcellularLocation>
</comment>
<sequence>MATTIENHVEADSEAVLSLCAGSSLAKGQIIFSPDSKYLFCCSGSVVKVFNTTNGQCAQQLRGHRDAVTGLAINPVNKLQLFSCGLDGVVNRWDYSDGVLLKSHSFYMPLYGYVSVDPSAKFVYAIARRPQASNCCVVHLSLRKSQKNTSSKGDNSQQTSSDSVKTDVLVPLCSADHRTVTQGCNDEYIASVHGHELSVHRCKKRTCRKFTAEKNNPFTCVACHPTEYCLATGHANGKITIWWDIFSKKNSVMSFNHWHSLSVQALAFTPEGSYLLSGGHECVLVKWQMNSENKDFLPRLGTPLHSITSSPDGTLYVTSHTDNVLQIITSNFHIEHAIRGLARAHLGIEDPSKPIPVGLLCDPRSKALVTNGRPGHLQFYCMNTDTQLFNLDIVGQNYVSPDNLKKPLVVTEVEQAAFDRSGNWLATFEHWDDGQMTPEYRIKFWSYNRKQQNYQLNTTVESPHTQVVGCLQFRPQSKSQSPHTPAMVSTGADGFFKLWILVSEAQINRTVERWTCDSVGYYRDRPAGMARFSEDGSVLAVAFQKTLTLWEPEDNVMKATLSLPTCNKHIKFVEFGGKSCSHFVVTTTDSHLTVWNLISLSVHLRVSLSVAVLTTDGDLMAAVTTDQDLFVFRPSKWEPIFKKEKAVENSVISAIFLPQTAANHSSATQNGGHLNWQKQSRLYLLDCKQQLFTPDYLGDVTSAQKDSSRSGVSLQQTLPQTPFSTILSSSRQGEDMSTISVGRAPGRQLPHGSSSASVLDVMNTAVPTMEPFHAICGQFIESLLIRNKGVGESMEQEEESEEEDEGDSMATDSS</sequence>
<dbReference type="InterPro" id="IPR053826">
    <property type="entry name" value="WDR75"/>
</dbReference>
<dbReference type="InterPro" id="IPR036322">
    <property type="entry name" value="WD40_repeat_dom_sf"/>
</dbReference>
<evidence type="ECO:0000256" key="7">
    <source>
        <dbReference type="ARBA" id="ARBA00023242"/>
    </source>
</evidence>
<dbReference type="InterPro" id="IPR057644">
    <property type="entry name" value="Beta-prop_WDR75_2nd"/>
</dbReference>
<evidence type="ECO:0000313" key="12">
    <source>
        <dbReference type="Proteomes" id="UP001374579"/>
    </source>
</evidence>
<gene>
    <name evidence="11" type="ORF">V1264_014233</name>
</gene>
<dbReference type="PROSITE" id="PS50082">
    <property type="entry name" value="WD_REPEATS_2"/>
    <property type="match status" value="2"/>
</dbReference>
<keyword evidence="5" id="KW-0677">Repeat</keyword>
<dbReference type="Pfam" id="PF23869">
    <property type="entry name" value="Beta-prop_WDR75_1st"/>
    <property type="match status" value="1"/>
</dbReference>
<dbReference type="EMBL" id="JBAMIC010000003">
    <property type="protein sequence ID" value="KAK7110343.1"/>
    <property type="molecule type" value="Genomic_DNA"/>
</dbReference>
<feature type="domain" description="WD repeat-containing protein 75 second beta-propeller" evidence="10">
    <location>
        <begin position="359"/>
        <end position="686"/>
    </location>
</feature>
<keyword evidence="3" id="KW-0698">rRNA processing</keyword>
<dbReference type="Pfam" id="PF23769">
    <property type="entry name" value="Beta-prop_WDR75_2nd"/>
    <property type="match status" value="1"/>
</dbReference>
<accession>A0AAN9GIR8</accession>
<keyword evidence="7" id="KW-0539">Nucleus</keyword>
<evidence type="ECO:0000256" key="2">
    <source>
        <dbReference type="ARBA" id="ARBA00022517"/>
    </source>
</evidence>
<evidence type="ECO:0000256" key="9">
    <source>
        <dbReference type="SAM" id="MobiDB-lite"/>
    </source>
</evidence>
<dbReference type="AlphaFoldDB" id="A0AAN9GIR8"/>
<evidence type="ECO:0000259" key="10">
    <source>
        <dbReference type="Pfam" id="PF23769"/>
    </source>
</evidence>
<dbReference type="GO" id="GO:0032040">
    <property type="term" value="C:small-subunit processome"/>
    <property type="evidence" value="ECO:0007669"/>
    <property type="project" value="InterPro"/>
</dbReference>
<evidence type="ECO:0000256" key="1">
    <source>
        <dbReference type="ARBA" id="ARBA00004604"/>
    </source>
</evidence>
<keyword evidence="12" id="KW-1185">Reference proteome</keyword>
<dbReference type="InterPro" id="IPR015943">
    <property type="entry name" value="WD40/YVTN_repeat-like_dom_sf"/>
</dbReference>
<protein>
    <recommendedName>
        <fullName evidence="10">WD repeat-containing protein 75 second beta-propeller domain-containing protein</fullName>
    </recommendedName>
</protein>
<evidence type="ECO:0000256" key="4">
    <source>
        <dbReference type="ARBA" id="ARBA00022574"/>
    </source>
</evidence>
<dbReference type="GO" id="GO:0003723">
    <property type="term" value="F:RNA binding"/>
    <property type="evidence" value="ECO:0007669"/>
    <property type="project" value="InterPro"/>
</dbReference>
<feature type="region of interest" description="Disordered" evidence="9">
    <location>
        <begin position="723"/>
        <end position="755"/>
    </location>
</feature>
<dbReference type="InterPro" id="IPR001680">
    <property type="entry name" value="WD40_rpt"/>
</dbReference>
<dbReference type="SMART" id="SM00320">
    <property type="entry name" value="WD40"/>
    <property type="match status" value="8"/>
</dbReference>
<feature type="compositionally biased region" description="Polar residues" evidence="9">
    <location>
        <begin position="723"/>
        <end position="740"/>
    </location>
</feature>
<reference evidence="11 12" key="1">
    <citation type="submission" date="2024-02" db="EMBL/GenBank/DDBJ databases">
        <title>Chromosome-scale genome assembly of the rough periwinkle Littorina saxatilis.</title>
        <authorList>
            <person name="De Jode A."/>
            <person name="Faria R."/>
            <person name="Formenti G."/>
            <person name="Sims Y."/>
            <person name="Smith T.P."/>
            <person name="Tracey A."/>
            <person name="Wood J.M.D."/>
            <person name="Zagrodzka Z.B."/>
            <person name="Johannesson K."/>
            <person name="Butlin R.K."/>
            <person name="Leder E.H."/>
        </authorList>
    </citation>
    <scope>NUCLEOTIDE SEQUENCE [LARGE SCALE GENOMIC DNA]</scope>
    <source>
        <strain evidence="11">Snail1</strain>
        <tissue evidence="11">Muscle</tissue>
    </source>
</reference>
<feature type="compositionally biased region" description="Acidic residues" evidence="9">
    <location>
        <begin position="794"/>
        <end position="807"/>
    </location>
</feature>
<evidence type="ECO:0000256" key="8">
    <source>
        <dbReference type="PROSITE-ProRule" id="PRU00221"/>
    </source>
</evidence>
<dbReference type="PANTHER" id="PTHR44215">
    <property type="entry name" value="WD REPEAT-CONTAINING PROTEIN 75"/>
    <property type="match status" value="1"/>
</dbReference>
<organism evidence="11 12">
    <name type="scientific">Littorina saxatilis</name>
    <dbReference type="NCBI Taxonomy" id="31220"/>
    <lineage>
        <taxon>Eukaryota</taxon>
        <taxon>Metazoa</taxon>
        <taxon>Spiralia</taxon>
        <taxon>Lophotrochozoa</taxon>
        <taxon>Mollusca</taxon>
        <taxon>Gastropoda</taxon>
        <taxon>Caenogastropoda</taxon>
        <taxon>Littorinimorpha</taxon>
        <taxon>Littorinoidea</taxon>
        <taxon>Littorinidae</taxon>
        <taxon>Littorina</taxon>
    </lineage>
</organism>
<dbReference type="PANTHER" id="PTHR44215:SF1">
    <property type="entry name" value="WD REPEAT-CONTAINING PROTEIN 75"/>
    <property type="match status" value="1"/>
</dbReference>
<keyword evidence="6" id="KW-0804">Transcription</keyword>
<dbReference type="Proteomes" id="UP001374579">
    <property type="component" value="Unassembled WGS sequence"/>
</dbReference>
<feature type="repeat" description="WD" evidence="8">
    <location>
        <begin position="256"/>
        <end position="297"/>
    </location>
</feature>
<evidence type="ECO:0000256" key="5">
    <source>
        <dbReference type="ARBA" id="ARBA00022737"/>
    </source>
</evidence>
<comment type="caution">
    <text evidence="11">The sequence shown here is derived from an EMBL/GenBank/DDBJ whole genome shotgun (WGS) entry which is preliminary data.</text>
</comment>
<dbReference type="GO" id="GO:0045943">
    <property type="term" value="P:positive regulation of transcription by RNA polymerase I"/>
    <property type="evidence" value="ECO:0007669"/>
    <property type="project" value="InterPro"/>
</dbReference>
<proteinExistence type="predicted"/>
<dbReference type="Gene3D" id="2.130.10.10">
    <property type="entry name" value="YVTN repeat-like/Quinoprotein amine dehydrogenase"/>
    <property type="match status" value="4"/>
</dbReference>
<evidence type="ECO:0000313" key="11">
    <source>
        <dbReference type="EMBL" id="KAK7110343.1"/>
    </source>
</evidence>
<dbReference type="SUPFAM" id="SSF50978">
    <property type="entry name" value="WD40 repeat-like"/>
    <property type="match status" value="2"/>
</dbReference>
<dbReference type="GO" id="GO:0006364">
    <property type="term" value="P:rRNA processing"/>
    <property type="evidence" value="ECO:0007669"/>
    <property type="project" value="UniProtKB-KW"/>
</dbReference>
<evidence type="ECO:0000256" key="6">
    <source>
        <dbReference type="ARBA" id="ARBA00023163"/>
    </source>
</evidence>
<dbReference type="GO" id="GO:2000234">
    <property type="term" value="P:positive regulation of rRNA processing"/>
    <property type="evidence" value="ECO:0007669"/>
    <property type="project" value="TreeGrafter"/>
</dbReference>
<evidence type="ECO:0000256" key="3">
    <source>
        <dbReference type="ARBA" id="ARBA00022552"/>
    </source>
</evidence>
<keyword evidence="4 8" id="KW-0853">WD repeat</keyword>